<dbReference type="InterPro" id="IPR036179">
    <property type="entry name" value="Ig-like_dom_sf"/>
</dbReference>
<dbReference type="Proteomes" id="UP000288216">
    <property type="component" value="Unassembled WGS sequence"/>
</dbReference>
<dbReference type="GO" id="GO:0016020">
    <property type="term" value="C:membrane"/>
    <property type="evidence" value="ECO:0007669"/>
    <property type="project" value="InterPro"/>
</dbReference>
<dbReference type="SMART" id="SM00409">
    <property type="entry name" value="IG"/>
    <property type="match status" value="1"/>
</dbReference>
<proteinExistence type="predicted"/>
<reference evidence="4 5" key="1">
    <citation type="journal article" date="2018" name="Nat. Ecol. Evol.">
        <title>Shark genomes provide insights into elasmobranch evolution and the origin of vertebrates.</title>
        <authorList>
            <person name="Hara Y"/>
            <person name="Yamaguchi K"/>
            <person name="Onimaru K"/>
            <person name="Kadota M"/>
            <person name="Koyanagi M"/>
            <person name="Keeley SD"/>
            <person name="Tatsumi K"/>
            <person name="Tanaka K"/>
            <person name="Motone F"/>
            <person name="Kageyama Y"/>
            <person name="Nozu R"/>
            <person name="Adachi N"/>
            <person name="Nishimura O"/>
            <person name="Nakagawa R"/>
            <person name="Tanegashima C"/>
            <person name="Kiyatake I"/>
            <person name="Matsumoto R"/>
            <person name="Murakumo K"/>
            <person name="Nishida K"/>
            <person name="Terakita A"/>
            <person name="Kuratani S"/>
            <person name="Sato K"/>
            <person name="Hyodo S Kuraku.S."/>
        </authorList>
    </citation>
    <scope>NUCLEOTIDE SEQUENCE [LARGE SCALE GENOMIC DNA]</scope>
</reference>
<dbReference type="InterPro" id="IPR013783">
    <property type="entry name" value="Ig-like_fold"/>
</dbReference>
<dbReference type="AlphaFoldDB" id="A0A401NM04"/>
<keyword evidence="5" id="KW-1185">Reference proteome</keyword>
<dbReference type="InterPro" id="IPR003599">
    <property type="entry name" value="Ig_sub"/>
</dbReference>
<name>A0A401NM04_SCYTO</name>
<evidence type="ECO:0000256" key="2">
    <source>
        <dbReference type="SAM" id="SignalP"/>
    </source>
</evidence>
<evidence type="ECO:0000313" key="4">
    <source>
        <dbReference type="EMBL" id="GCB61903.1"/>
    </source>
</evidence>
<sequence>MAVQTVHVLQILFFLMISEGQEDIKLFQSPFIKQVKEGESVSINCEFSSKQQPLVGVYLRRNLSYPTDLIYVHTQSNTIRDSYINRTEFKGKVKNFTITLKNLQESDTDIYYCVFGIRHPTISDKYGQGTMLLVSESTVKSCADGCVETGHCKEVSYKDPIVIGVIVSAAVAMLCAIVLLLWRTKKICRRKQPNRVRAPNSVYEDMNLVRTQSMGR</sequence>
<keyword evidence="1" id="KW-0472">Membrane</keyword>
<feature type="signal peptide" evidence="2">
    <location>
        <begin position="1"/>
        <end position="20"/>
    </location>
</feature>
<dbReference type="CDD" id="cd00099">
    <property type="entry name" value="IgV"/>
    <property type="match status" value="1"/>
</dbReference>
<evidence type="ECO:0000313" key="5">
    <source>
        <dbReference type="Proteomes" id="UP000288216"/>
    </source>
</evidence>
<dbReference type="PANTHER" id="PTHR15343:SF0">
    <property type="entry name" value="T-CELL ANTIGEN CD7"/>
    <property type="match status" value="1"/>
</dbReference>
<dbReference type="SUPFAM" id="SSF48726">
    <property type="entry name" value="Immunoglobulin"/>
    <property type="match status" value="1"/>
</dbReference>
<comment type="caution">
    <text evidence="4">The sequence shown here is derived from an EMBL/GenBank/DDBJ whole genome shotgun (WGS) entry which is preliminary data.</text>
</comment>
<dbReference type="PANTHER" id="PTHR15343">
    <property type="entry name" value="CD7"/>
    <property type="match status" value="1"/>
</dbReference>
<dbReference type="OrthoDB" id="9899013at2759"/>
<feature type="chain" id="PRO_5019189235" description="Immunoglobulin domain-containing protein" evidence="2">
    <location>
        <begin position="21"/>
        <end position="216"/>
    </location>
</feature>
<feature type="transmembrane region" description="Helical" evidence="1">
    <location>
        <begin position="161"/>
        <end position="182"/>
    </location>
</feature>
<feature type="domain" description="Immunoglobulin" evidence="3">
    <location>
        <begin position="30"/>
        <end position="135"/>
    </location>
</feature>
<dbReference type="Pfam" id="PF07686">
    <property type="entry name" value="V-set"/>
    <property type="match status" value="1"/>
</dbReference>
<evidence type="ECO:0000256" key="1">
    <source>
        <dbReference type="SAM" id="Phobius"/>
    </source>
</evidence>
<protein>
    <recommendedName>
        <fullName evidence="3">Immunoglobulin domain-containing protein</fullName>
    </recommendedName>
</protein>
<dbReference type="GO" id="GO:0038023">
    <property type="term" value="F:signaling receptor activity"/>
    <property type="evidence" value="ECO:0007669"/>
    <property type="project" value="InterPro"/>
</dbReference>
<accession>A0A401NM04</accession>
<keyword evidence="1" id="KW-0812">Transmembrane</keyword>
<dbReference type="GO" id="GO:0002250">
    <property type="term" value="P:adaptive immune response"/>
    <property type="evidence" value="ECO:0007669"/>
    <property type="project" value="InterPro"/>
</dbReference>
<dbReference type="OMA" id="DIYYCVF"/>
<dbReference type="STRING" id="75743.A0A401NM04"/>
<dbReference type="InterPro" id="IPR039090">
    <property type="entry name" value="CD7"/>
</dbReference>
<dbReference type="EMBL" id="BFAA01001214">
    <property type="protein sequence ID" value="GCB61903.1"/>
    <property type="molecule type" value="Genomic_DNA"/>
</dbReference>
<gene>
    <name evidence="4" type="ORF">scyTo_0004171</name>
</gene>
<dbReference type="Gene3D" id="2.60.40.10">
    <property type="entry name" value="Immunoglobulins"/>
    <property type="match status" value="1"/>
</dbReference>
<keyword evidence="2" id="KW-0732">Signal</keyword>
<organism evidence="4 5">
    <name type="scientific">Scyliorhinus torazame</name>
    <name type="common">Cloudy catshark</name>
    <name type="synonym">Catulus torazame</name>
    <dbReference type="NCBI Taxonomy" id="75743"/>
    <lineage>
        <taxon>Eukaryota</taxon>
        <taxon>Metazoa</taxon>
        <taxon>Chordata</taxon>
        <taxon>Craniata</taxon>
        <taxon>Vertebrata</taxon>
        <taxon>Chondrichthyes</taxon>
        <taxon>Elasmobranchii</taxon>
        <taxon>Galeomorphii</taxon>
        <taxon>Galeoidea</taxon>
        <taxon>Carcharhiniformes</taxon>
        <taxon>Scyliorhinidae</taxon>
        <taxon>Scyliorhinus</taxon>
    </lineage>
</organism>
<dbReference type="InterPro" id="IPR013106">
    <property type="entry name" value="Ig_V-set"/>
</dbReference>
<keyword evidence="1" id="KW-1133">Transmembrane helix</keyword>
<evidence type="ECO:0000259" key="3">
    <source>
        <dbReference type="SMART" id="SM00409"/>
    </source>
</evidence>